<reference evidence="2 3" key="1">
    <citation type="journal article" date="2014" name="ISME J.">
        <title>Candidatus Competibacter-lineage genomes retrieved from metagenomes reveal functional metabolic diversity.</title>
        <authorList>
            <person name="McIlroy S.J."/>
            <person name="Albertsen M."/>
            <person name="Andresen E.K."/>
            <person name="Saunders A.M."/>
            <person name="Kristiansen R."/>
            <person name="Stokholm-Bjerregaard M."/>
            <person name="Nielsen K.L."/>
            <person name="Nielsen P.H."/>
        </authorList>
    </citation>
    <scope>NUCLEOTIDE SEQUENCE [LARGE SCALE GENOMIC DNA]</scope>
    <source>
        <strain evidence="2 3">Run_B_J11</strain>
    </source>
</reference>
<organism evidence="2 3">
    <name type="scientific">Candidatus Contendobacter odensis Run_B_J11</name>
    <dbReference type="NCBI Taxonomy" id="1400861"/>
    <lineage>
        <taxon>Bacteria</taxon>
        <taxon>Pseudomonadati</taxon>
        <taxon>Pseudomonadota</taxon>
        <taxon>Gammaproteobacteria</taxon>
        <taxon>Candidatus Competibacteraceae</taxon>
        <taxon>Candidatus Contendibacter</taxon>
    </lineage>
</organism>
<dbReference type="SUPFAM" id="SSF143100">
    <property type="entry name" value="TTHA1013/TTHA0281-like"/>
    <property type="match status" value="1"/>
</dbReference>
<sequence>MQPYLVEIFWSPEDEGYIATVPDLPGCCAWGATEFEALRETQDAIAAWIEACRKSGEPVPIPVTKTRQAA</sequence>
<dbReference type="RefSeq" id="WP_034435514.1">
    <property type="nucleotide sequence ID" value="NZ_CBTK010000278.1"/>
</dbReference>
<dbReference type="PANTHER" id="PTHR34504:SF2">
    <property type="entry name" value="UPF0150 PROTEIN SSL0259"/>
    <property type="match status" value="1"/>
</dbReference>
<accession>A0A7U7J5R2</accession>
<dbReference type="InterPro" id="IPR035069">
    <property type="entry name" value="TTHA1013/TTHA0281-like"/>
</dbReference>
<proteinExistence type="predicted"/>
<dbReference type="Gene3D" id="3.30.160.250">
    <property type="match status" value="1"/>
</dbReference>
<evidence type="ECO:0000313" key="3">
    <source>
        <dbReference type="Proteomes" id="UP000019184"/>
    </source>
</evidence>
<dbReference type="InterPro" id="IPR051404">
    <property type="entry name" value="TA_system_antitoxin"/>
</dbReference>
<gene>
    <name evidence="2" type="ORF">BN874_610004</name>
</gene>
<protein>
    <recommendedName>
        <fullName evidence="1">HicB-like antitoxin of toxin-antitoxin system domain-containing protein</fullName>
    </recommendedName>
</protein>
<keyword evidence="3" id="KW-1185">Reference proteome</keyword>
<comment type="caution">
    <text evidence="2">The sequence shown here is derived from an EMBL/GenBank/DDBJ whole genome shotgun (WGS) entry which is preliminary data.</text>
</comment>
<dbReference type="InterPro" id="IPR031807">
    <property type="entry name" value="HicB-like"/>
</dbReference>
<dbReference type="EMBL" id="CBTK010000278">
    <property type="protein sequence ID" value="CDH46793.1"/>
    <property type="molecule type" value="Genomic_DNA"/>
</dbReference>
<dbReference type="Proteomes" id="UP000019184">
    <property type="component" value="Unassembled WGS sequence"/>
</dbReference>
<dbReference type="AlphaFoldDB" id="A0A7U7J5R2"/>
<evidence type="ECO:0000313" key="2">
    <source>
        <dbReference type="EMBL" id="CDH46793.1"/>
    </source>
</evidence>
<evidence type="ECO:0000259" key="1">
    <source>
        <dbReference type="Pfam" id="PF15919"/>
    </source>
</evidence>
<dbReference type="OrthoDB" id="9807959at2"/>
<dbReference type="PANTHER" id="PTHR34504">
    <property type="entry name" value="ANTITOXIN HICB"/>
    <property type="match status" value="1"/>
</dbReference>
<feature type="domain" description="HicB-like antitoxin of toxin-antitoxin system" evidence="1">
    <location>
        <begin position="12"/>
        <end position="62"/>
    </location>
</feature>
<dbReference type="Pfam" id="PF15919">
    <property type="entry name" value="HicB_lk_antitox"/>
    <property type="match status" value="1"/>
</dbReference>
<name>A0A7U7J5R2_9GAMM</name>